<sequence>MKTRDYLALTASLLIVGIEAQANSQPVTDTQVCKATIATVMGRDPSIIKLQKQQNSVIYVSYIRKSDSSKWTYRCKLKGNKVIWASEKGRWREHSLDSKIVYSIHDNTLKISEQHTDGSTTKKSFKISKL</sequence>
<feature type="signal peptide" evidence="1">
    <location>
        <begin position="1"/>
        <end position="22"/>
    </location>
</feature>
<feature type="chain" id="PRO_5045633978" evidence="1">
    <location>
        <begin position="23"/>
        <end position="130"/>
    </location>
</feature>
<accession>A0ABM9GJR3</accession>
<organism evidence="2 3">
    <name type="scientific">Pseudoalteromonas holothuriae</name>
    <dbReference type="NCBI Taxonomy" id="2963714"/>
    <lineage>
        <taxon>Bacteria</taxon>
        <taxon>Pseudomonadati</taxon>
        <taxon>Pseudomonadota</taxon>
        <taxon>Gammaproteobacteria</taxon>
        <taxon>Alteromonadales</taxon>
        <taxon>Pseudoalteromonadaceae</taxon>
        <taxon>Pseudoalteromonas</taxon>
    </lineage>
</organism>
<evidence type="ECO:0000313" key="2">
    <source>
        <dbReference type="EMBL" id="CAH9061992.1"/>
    </source>
</evidence>
<comment type="caution">
    <text evidence="2">The sequence shown here is derived from an EMBL/GenBank/DDBJ whole genome shotgun (WGS) entry which is preliminary data.</text>
</comment>
<keyword evidence="1" id="KW-0732">Signal</keyword>
<dbReference type="Proteomes" id="UP001152485">
    <property type="component" value="Unassembled WGS sequence"/>
</dbReference>
<reference evidence="2 3" key="1">
    <citation type="submission" date="2022-07" db="EMBL/GenBank/DDBJ databases">
        <authorList>
            <person name="Criscuolo A."/>
        </authorList>
    </citation>
    <scope>NUCLEOTIDE SEQUENCE [LARGE SCALE GENOMIC DNA]</scope>
    <source>
        <strain evidence="3">CIP 111951</strain>
    </source>
</reference>
<dbReference type="EMBL" id="CAMAPD010000012">
    <property type="protein sequence ID" value="CAH9061992.1"/>
    <property type="molecule type" value="Genomic_DNA"/>
</dbReference>
<evidence type="ECO:0000313" key="3">
    <source>
        <dbReference type="Proteomes" id="UP001152485"/>
    </source>
</evidence>
<proteinExistence type="predicted"/>
<name>A0ABM9GJR3_9GAMM</name>
<protein>
    <submittedName>
        <fullName evidence="2">Uncharacterized protein</fullName>
    </submittedName>
</protein>
<dbReference type="RefSeq" id="WP_261593859.1">
    <property type="nucleotide sequence ID" value="NZ_CAMAPD010000012.1"/>
</dbReference>
<evidence type="ECO:0000256" key="1">
    <source>
        <dbReference type="SAM" id="SignalP"/>
    </source>
</evidence>
<gene>
    <name evidence="2" type="ORF">PSECIP111951_02602</name>
</gene>